<evidence type="ECO:0000313" key="2">
    <source>
        <dbReference type="Proteomes" id="UP001213000"/>
    </source>
</evidence>
<gene>
    <name evidence="1" type="ORF">NP233_g12333</name>
</gene>
<dbReference type="AlphaFoldDB" id="A0AAD5VEL2"/>
<comment type="caution">
    <text evidence="1">The sequence shown here is derived from an EMBL/GenBank/DDBJ whole genome shotgun (WGS) entry which is preliminary data.</text>
</comment>
<keyword evidence="2" id="KW-1185">Reference proteome</keyword>
<proteinExistence type="predicted"/>
<dbReference type="Proteomes" id="UP001213000">
    <property type="component" value="Unassembled WGS sequence"/>
</dbReference>
<reference evidence="1" key="1">
    <citation type="submission" date="2022-07" db="EMBL/GenBank/DDBJ databases">
        <title>Genome Sequence of Leucocoprinus birnbaumii.</title>
        <authorList>
            <person name="Buettner E."/>
        </authorList>
    </citation>
    <scope>NUCLEOTIDE SEQUENCE</scope>
    <source>
        <strain evidence="1">VT141</strain>
    </source>
</reference>
<organism evidence="1 2">
    <name type="scientific">Leucocoprinus birnbaumii</name>
    <dbReference type="NCBI Taxonomy" id="56174"/>
    <lineage>
        <taxon>Eukaryota</taxon>
        <taxon>Fungi</taxon>
        <taxon>Dikarya</taxon>
        <taxon>Basidiomycota</taxon>
        <taxon>Agaricomycotina</taxon>
        <taxon>Agaricomycetes</taxon>
        <taxon>Agaricomycetidae</taxon>
        <taxon>Agaricales</taxon>
        <taxon>Agaricineae</taxon>
        <taxon>Agaricaceae</taxon>
        <taxon>Leucocoprinus</taxon>
    </lineage>
</organism>
<protein>
    <submittedName>
        <fullName evidence="1">Uncharacterized protein</fullName>
    </submittedName>
</protein>
<name>A0AAD5VEL2_9AGAR</name>
<evidence type="ECO:0000313" key="1">
    <source>
        <dbReference type="EMBL" id="KAJ3554876.1"/>
    </source>
</evidence>
<accession>A0AAD5VEL2</accession>
<sequence>MVHSILEETQHLAVFFGPVPLPGCSWVTSRYQTFLDLKFNLLITIVQISVTGTQALLTIIKIIQTLKVYEEKNQPFYERVSHIRMYTPVIYTFYRDGTLYIIPILGITQANSLNVHGSPLNYIDWEAWRSVVYHYIASL</sequence>
<dbReference type="EMBL" id="JANIEX010001743">
    <property type="protein sequence ID" value="KAJ3554876.1"/>
    <property type="molecule type" value="Genomic_DNA"/>
</dbReference>